<keyword evidence="4" id="KW-1185">Reference proteome</keyword>
<feature type="transmembrane region" description="Helical" evidence="2">
    <location>
        <begin position="85"/>
        <end position="108"/>
    </location>
</feature>
<sequence>SYKFHFPTLQSSVLTAEEHTNISLRFGLVSECGVPEDFKITVAKILQENSFKVVVCNIARSTIAAEEDDEETEQDFSSSGLGTGVIVLGSVGIVVLGATAIAAIIVCARRGTRNNEVAEQEQPDVRHEPSPNLERQNDIQARPPAPSMHIYWEIPDVPDRIEEESPEASGIQADNYLIPDPPAAGVVK</sequence>
<feature type="region of interest" description="Disordered" evidence="1">
    <location>
        <begin position="115"/>
        <end position="147"/>
    </location>
</feature>
<evidence type="ECO:0000256" key="2">
    <source>
        <dbReference type="SAM" id="Phobius"/>
    </source>
</evidence>
<feature type="non-terminal residue" evidence="3">
    <location>
        <position position="1"/>
    </location>
</feature>
<feature type="region of interest" description="Disordered" evidence="1">
    <location>
        <begin position="160"/>
        <end position="188"/>
    </location>
</feature>
<keyword evidence="2" id="KW-0812">Transmembrane</keyword>
<proteinExistence type="predicted"/>
<comment type="caution">
    <text evidence="3">The sequence shown here is derived from an EMBL/GenBank/DDBJ whole genome shotgun (WGS) entry which is preliminary data.</text>
</comment>
<organism evidence="3 4">
    <name type="scientific">Batillaria attramentaria</name>
    <dbReference type="NCBI Taxonomy" id="370345"/>
    <lineage>
        <taxon>Eukaryota</taxon>
        <taxon>Metazoa</taxon>
        <taxon>Spiralia</taxon>
        <taxon>Lophotrochozoa</taxon>
        <taxon>Mollusca</taxon>
        <taxon>Gastropoda</taxon>
        <taxon>Caenogastropoda</taxon>
        <taxon>Sorbeoconcha</taxon>
        <taxon>Cerithioidea</taxon>
        <taxon>Batillariidae</taxon>
        <taxon>Batillaria</taxon>
    </lineage>
</organism>
<dbReference type="EMBL" id="JACVVK020000669">
    <property type="protein sequence ID" value="KAK7457947.1"/>
    <property type="molecule type" value="Genomic_DNA"/>
</dbReference>
<feature type="non-terminal residue" evidence="3">
    <location>
        <position position="188"/>
    </location>
</feature>
<keyword evidence="2" id="KW-0472">Membrane</keyword>
<dbReference type="Proteomes" id="UP001519460">
    <property type="component" value="Unassembled WGS sequence"/>
</dbReference>
<reference evidence="3 4" key="1">
    <citation type="journal article" date="2023" name="Sci. Data">
        <title>Genome assembly of the Korean intertidal mud-creeper Batillaria attramentaria.</title>
        <authorList>
            <person name="Patra A.K."/>
            <person name="Ho P.T."/>
            <person name="Jun S."/>
            <person name="Lee S.J."/>
            <person name="Kim Y."/>
            <person name="Won Y.J."/>
        </authorList>
    </citation>
    <scope>NUCLEOTIDE SEQUENCE [LARGE SCALE GENOMIC DNA]</scope>
    <source>
        <strain evidence="3">Wonlab-2016</strain>
    </source>
</reference>
<protein>
    <submittedName>
        <fullName evidence="3">Uncharacterized protein</fullName>
    </submittedName>
</protein>
<keyword evidence="2" id="KW-1133">Transmembrane helix</keyword>
<gene>
    <name evidence="3" type="ORF">BaRGS_00039191</name>
</gene>
<evidence type="ECO:0000313" key="4">
    <source>
        <dbReference type="Proteomes" id="UP001519460"/>
    </source>
</evidence>
<evidence type="ECO:0000313" key="3">
    <source>
        <dbReference type="EMBL" id="KAK7457947.1"/>
    </source>
</evidence>
<evidence type="ECO:0000256" key="1">
    <source>
        <dbReference type="SAM" id="MobiDB-lite"/>
    </source>
</evidence>
<dbReference type="AlphaFoldDB" id="A0ABD0J3S7"/>
<name>A0ABD0J3S7_9CAEN</name>
<accession>A0ABD0J3S7</accession>